<dbReference type="Pfam" id="PF00195">
    <property type="entry name" value="Chal_sti_synt_N"/>
    <property type="match status" value="1"/>
</dbReference>
<dbReference type="PANTHER" id="PTHR11877">
    <property type="entry name" value="HYDROXYMETHYLGLUTARYL-COA SYNTHASE"/>
    <property type="match status" value="1"/>
</dbReference>
<evidence type="ECO:0000259" key="5">
    <source>
        <dbReference type="Pfam" id="PF02797"/>
    </source>
</evidence>
<evidence type="ECO:0000259" key="4">
    <source>
        <dbReference type="Pfam" id="PF00195"/>
    </source>
</evidence>
<dbReference type="InterPro" id="IPR011141">
    <property type="entry name" value="Polyketide_synthase_type-III"/>
</dbReference>
<proteinExistence type="inferred from homology"/>
<dbReference type="InterPro" id="IPR001099">
    <property type="entry name" value="Chalcone/stilbene_synt_N"/>
</dbReference>
<organism evidence="6 7">
    <name type="scientific">Penicillium subrubescens</name>
    <dbReference type="NCBI Taxonomy" id="1316194"/>
    <lineage>
        <taxon>Eukaryota</taxon>
        <taxon>Fungi</taxon>
        <taxon>Dikarya</taxon>
        <taxon>Ascomycota</taxon>
        <taxon>Pezizomycotina</taxon>
        <taxon>Eurotiomycetes</taxon>
        <taxon>Eurotiomycetidae</taxon>
        <taxon>Eurotiales</taxon>
        <taxon>Aspergillaceae</taxon>
        <taxon>Penicillium</taxon>
    </lineage>
</organism>
<accession>A0A1Q5UH31</accession>
<dbReference type="PIRSF" id="PIRSF000451">
    <property type="entry name" value="PKS_III"/>
    <property type="match status" value="1"/>
</dbReference>
<dbReference type="InterPro" id="IPR012328">
    <property type="entry name" value="Chalcone/stilbene_synt_C"/>
</dbReference>
<comment type="caution">
    <text evidence="6">The sequence shown here is derived from an EMBL/GenBank/DDBJ whole genome shotgun (WGS) entry which is preliminary data.</text>
</comment>
<keyword evidence="7" id="KW-1185">Reference proteome</keyword>
<keyword evidence="3" id="KW-0012">Acyltransferase</keyword>
<dbReference type="EMBL" id="MNBE01000273">
    <property type="protein sequence ID" value="OKP11771.1"/>
    <property type="molecule type" value="Genomic_DNA"/>
</dbReference>
<evidence type="ECO:0000256" key="3">
    <source>
        <dbReference type="RuleBase" id="RU003633"/>
    </source>
</evidence>
<keyword evidence="2 3" id="KW-0808">Transferase</keyword>
<evidence type="ECO:0000256" key="1">
    <source>
        <dbReference type="ARBA" id="ARBA00005531"/>
    </source>
</evidence>
<evidence type="ECO:0000256" key="2">
    <source>
        <dbReference type="ARBA" id="ARBA00022679"/>
    </source>
</evidence>
<dbReference type="Proteomes" id="UP000186955">
    <property type="component" value="Unassembled WGS sequence"/>
</dbReference>
<dbReference type="Pfam" id="PF02797">
    <property type="entry name" value="Chal_sti_synt_C"/>
    <property type="match status" value="1"/>
</dbReference>
<gene>
    <name evidence="6" type="ORF">PENSUB_2637</name>
</gene>
<dbReference type="Gene3D" id="3.40.47.10">
    <property type="match status" value="2"/>
</dbReference>
<protein>
    <submittedName>
        <fullName evidence="6">Chalcone synthase 1B</fullName>
    </submittedName>
</protein>
<reference evidence="6 7" key="1">
    <citation type="submission" date="2016-10" db="EMBL/GenBank/DDBJ databases">
        <title>Genome sequence of the ascomycete fungus Penicillium subrubescens.</title>
        <authorList>
            <person name="De Vries R.P."/>
            <person name="Peng M."/>
            <person name="Dilokpimol A."/>
            <person name="Hilden K."/>
            <person name="Makela M.R."/>
            <person name="Grigoriev I."/>
            <person name="Riley R."/>
            <person name="Granchi Z."/>
        </authorList>
    </citation>
    <scope>NUCLEOTIDE SEQUENCE [LARGE SCALE GENOMIC DNA]</scope>
    <source>
        <strain evidence="6 7">CBS 132785</strain>
    </source>
</reference>
<dbReference type="GO" id="GO:0016747">
    <property type="term" value="F:acyltransferase activity, transferring groups other than amino-acyl groups"/>
    <property type="evidence" value="ECO:0007669"/>
    <property type="project" value="InterPro"/>
</dbReference>
<comment type="similarity">
    <text evidence="1 3">Belongs to the thiolase-like superfamily. Chalcone/stilbene synthases family.</text>
</comment>
<feature type="domain" description="Chalcone/stilbene synthase N-terminal" evidence="4">
    <location>
        <begin position="38"/>
        <end position="245"/>
    </location>
</feature>
<dbReference type="SUPFAM" id="SSF53901">
    <property type="entry name" value="Thiolase-like"/>
    <property type="match status" value="2"/>
</dbReference>
<dbReference type="PANTHER" id="PTHR11877:SF46">
    <property type="entry name" value="TYPE III POLYKETIDE SYNTHASE A"/>
    <property type="match status" value="1"/>
</dbReference>
<sequence length="412" mass="44691">MALCNIFHSWRSYLKRVTQRKEKLHHVTSNETPAIPAVSVVSTGTQYPSNRMGPEGLAEIAFKHYADSPALQKTLEINAKSRIEERYSAIPRSHPLWHQPNTPSIADCDEIFKKYGIPLAEEAAKKALAEWGGSPGDITHIVAVTCTNTSNPGFESFLSQRLGFGKSVQRTLLHGVGCAGGVAALRTANELLLGAAHQDKPARALVVACEIPSIFIRRELEDLVKEQRPNVGLTLFGDCASAMVLSNGIGIKESERAPLWNILNSQTTQVENSGGCLEYNVGPSGYLAVISKDVPKHVKSSLPSGFEGLITSTKSLRESPSSFDPTTYDWALHPGGYGILALGQQVLGLSTHHLRKSYEVYTKRGNSSSSTVLSIMDKLAHEDEKCGTRRDKLIAAAFGPGITMEMVVLTKA</sequence>
<feature type="domain" description="Chalcone/stilbene synthase C-terminal" evidence="5">
    <location>
        <begin position="267"/>
        <end position="410"/>
    </location>
</feature>
<evidence type="ECO:0000313" key="7">
    <source>
        <dbReference type="Proteomes" id="UP000186955"/>
    </source>
</evidence>
<dbReference type="InterPro" id="IPR016039">
    <property type="entry name" value="Thiolase-like"/>
</dbReference>
<dbReference type="AlphaFoldDB" id="A0A1Q5UH31"/>
<dbReference type="OrthoDB" id="329835at2759"/>
<evidence type="ECO:0000313" key="6">
    <source>
        <dbReference type="EMBL" id="OKP11771.1"/>
    </source>
</evidence>
<dbReference type="STRING" id="1316194.A0A1Q5UH31"/>
<name>A0A1Q5UH31_9EURO</name>
<dbReference type="GO" id="GO:0030639">
    <property type="term" value="P:polyketide biosynthetic process"/>
    <property type="evidence" value="ECO:0007669"/>
    <property type="project" value="TreeGrafter"/>
</dbReference>